<dbReference type="GO" id="GO:0008528">
    <property type="term" value="F:G protein-coupled peptide receptor activity"/>
    <property type="evidence" value="ECO:0007669"/>
    <property type="project" value="InterPro"/>
</dbReference>
<name>E3NEI4_CAERE</name>
<dbReference type="HOGENOM" id="CLU_1543843_0_0_1"/>
<evidence type="ECO:0008006" key="4">
    <source>
        <dbReference type="Google" id="ProtNLM"/>
    </source>
</evidence>
<evidence type="ECO:0000313" key="2">
    <source>
        <dbReference type="EMBL" id="EFO94661.1"/>
    </source>
</evidence>
<dbReference type="InterPro" id="IPR019427">
    <property type="entry name" value="7TM_GPCR_serpentine_rcpt_Srw"/>
</dbReference>
<keyword evidence="1" id="KW-1133">Transmembrane helix</keyword>
<dbReference type="SUPFAM" id="SSF81321">
    <property type="entry name" value="Family A G protein-coupled receptor-like"/>
    <property type="match status" value="1"/>
</dbReference>
<organism evidence="3">
    <name type="scientific">Caenorhabditis remanei</name>
    <name type="common">Caenorhabditis vulgaris</name>
    <dbReference type="NCBI Taxonomy" id="31234"/>
    <lineage>
        <taxon>Eukaryota</taxon>
        <taxon>Metazoa</taxon>
        <taxon>Ecdysozoa</taxon>
        <taxon>Nematoda</taxon>
        <taxon>Chromadorea</taxon>
        <taxon>Rhabditida</taxon>
        <taxon>Rhabditina</taxon>
        <taxon>Rhabditomorpha</taxon>
        <taxon>Rhabditoidea</taxon>
        <taxon>Rhabditidae</taxon>
        <taxon>Peloderinae</taxon>
        <taxon>Caenorhabditis</taxon>
    </lineage>
</organism>
<keyword evidence="1" id="KW-0812">Transmembrane</keyword>
<dbReference type="AlphaFoldDB" id="E3NEI4"/>
<keyword evidence="1" id="KW-0472">Membrane</keyword>
<gene>
    <name evidence="2" type="ORF">CRE_07807</name>
</gene>
<dbReference type="PANTHER" id="PTHR22751">
    <property type="entry name" value="G-PROTEIN COUPLED RECEPTOR-RELATED"/>
    <property type="match status" value="1"/>
</dbReference>
<dbReference type="Proteomes" id="UP000008281">
    <property type="component" value="Unassembled WGS sequence"/>
</dbReference>
<reference evidence="2" key="1">
    <citation type="submission" date="2007-07" db="EMBL/GenBank/DDBJ databases">
        <title>PCAP assembly of the Caenorhabditis remanei genome.</title>
        <authorList>
            <consortium name="The Caenorhabditis remanei Sequencing Consortium"/>
            <person name="Wilson R.K."/>
        </authorList>
    </citation>
    <scope>NUCLEOTIDE SEQUENCE [LARGE SCALE GENOMIC DNA]</scope>
    <source>
        <strain evidence="2">PB4641</strain>
    </source>
</reference>
<dbReference type="Gene3D" id="1.20.1070.10">
    <property type="entry name" value="Rhodopsin 7-helix transmembrane proteins"/>
    <property type="match status" value="1"/>
</dbReference>
<dbReference type="EMBL" id="DS268622">
    <property type="protein sequence ID" value="EFO94661.1"/>
    <property type="molecule type" value="Genomic_DNA"/>
</dbReference>
<protein>
    <recommendedName>
        <fullName evidence="4">G-protein coupled receptors family 1 profile domain-containing protein</fullName>
    </recommendedName>
</protein>
<dbReference type="Pfam" id="PF10324">
    <property type="entry name" value="7TM_GPCR_Srw"/>
    <property type="match status" value="1"/>
</dbReference>
<dbReference type="PANTHER" id="PTHR22751:SF54">
    <property type="entry name" value="G-PROTEIN COUPLED RECEPTORS FAMILY 1 PROFILE DOMAIN-CONTAINING PROTEIN"/>
    <property type="match status" value="1"/>
</dbReference>
<proteinExistence type="predicted"/>
<dbReference type="InParanoid" id="E3NEI4"/>
<sequence length="174" mass="19418">CGYPSNFSVPSYQLSLSEDNKNPETPAFIYNVAGSLTQLLPAIFLPILTFLLVIEIRNAQKARKRLMSNGTQKENAKSDNTTTVIMLMTVSSMLSEGSYGILNFVSFCLMQNYDEYAEILSFFYFLQGLLDIFVTLNTVSHCFISLAVSTQYQNAVTATFPFLSNSKKHTNTVS</sequence>
<evidence type="ECO:0000256" key="1">
    <source>
        <dbReference type="SAM" id="Phobius"/>
    </source>
</evidence>
<accession>E3NEI4</accession>
<keyword evidence="3" id="KW-1185">Reference proteome</keyword>
<feature type="transmembrane region" description="Helical" evidence="1">
    <location>
        <begin position="28"/>
        <end position="54"/>
    </location>
</feature>
<feature type="non-terminal residue" evidence="2">
    <location>
        <position position="1"/>
    </location>
</feature>
<evidence type="ECO:0000313" key="3">
    <source>
        <dbReference type="Proteomes" id="UP000008281"/>
    </source>
</evidence>